<sequence>MLRKSTRPWPKPLGLADSTAFAIAVTDLFNLERSGLSWSYEQKAFKFVMHSGGNFVARVDGILELVDNKQPLAVVEVKAGLRARQQSRIVWQEGAELVAWIMSWLPLKWDEKGNEKKTFRRLLISQDHHEMYFIVAEFTPGWIKHMLGHKNVGDDFLYMQEYGPFPTNSPTHLMFSAAMVLTVTKQRGLLED</sequence>
<accession>A0A9W8THX9</accession>
<protein>
    <submittedName>
        <fullName evidence="1">Uncharacterized protein</fullName>
    </submittedName>
</protein>
<proteinExistence type="predicted"/>
<organism evidence="1 2">
    <name type="scientific">Xylaria arbuscula</name>
    <dbReference type="NCBI Taxonomy" id="114810"/>
    <lineage>
        <taxon>Eukaryota</taxon>
        <taxon>Fungi</taxon>
        <taxon>Dikarya</taxon>
        <taxon>Ascomycota</taxon>
        <taxon>Pezizomycotina</taxon>
        <taxon>Sordariomycetes</taxon>
        <taxon>Xylariomycetidae</taxon>
        <taxon>Xylariales</taxon>
        <taxon>Xylariaceae</taxon>
        <taxon>Xylaria</taxon>
    </lineage>
</organism>
<dbReference type="EMBL" id="JANPWZ010002939">
    <property type="protein sequence ID" value="KAJ3555112.1"/>
    <property type="molecule type" value="Genomic_DNA"/>
</dbReference>
<name>A0A9W8THX9_9PEZI</name>
<evidence type="ECO:0000313" key="2">
    <source>
        <dbReference type="Proteomes" id="UP001148614"/>
    </source>
</evidence>
<reference evidence="1" key="1">
    <citation type="submission" date="2022-07" db="EMBL/GenBank/DDBJ databases">
        <title>Genome Sequence of Xylaria arbuscula.</title>
        <authorList>
            <person name="Buettner E."/>
        </authorList>
    </citation>
    <scope>NUCLEOTIDE SEQUENCE</scope>
    <source>
        <strain evidence="1">VT107</strain>
    </source>
</reference>
<dbReference type="AlphaFoldDB" id="A0A9W8THX9"/>
<comment type="caution">
    <text evidence="1">The sequence shown here is derived from an EMBL/GenBank/DDBJ whole genome shotgun (WGS) entry which is preliminary data.</text>
</comment>
<gene>
    <name evidence="1" type="ORF">NPX13_g10427</name>
</gene>
<evidence type="ECO:0000313" key="1">
    <source>
        <dbReference type="EMBL" id="KAJ3555112.1"/>
    </source>
</evidence>
<keyword evidence="2" id="KW-1185">Reference proteome</keyword>
<dbReference type="Proteomes" id="UP001148614">
    <property type="component" value="Unassembled WGS sequence"/>
</dbReference>